<feature type="transmembrane region" description="Helical" evidence="2">
    <location>
        <begin position="409"/>
        <end position="435"/>
    </location>
</feature>
<sequence length="476" mass="48535">MSTVRDQIGTPTGTVVRGPGRRPNVVLYAAVVAAQAAAASLAVVMVPVVLAWATASYSKAPWTDVVQFGIGAWLLAHHVGIVIPDGHLGLVPLGLMLVPVMSCWFGGVRLARGLDPNADAIREGIGRARPKAPTPKAMGVFVFSYAGIVTAVAALSTQPAVRPLLGQAFAGSMAIVCLSGAAGMAAWVGGGVVPGLRLMVDKTRSPKVIRRCLRPVLLGVCVQLVAALILLLVAGGLGWSRMVTLHNALGTGLVGGAVLVLAQLLVVPNLMVWAASYATGAGFSVGSGTTVAPGQLDVGTLPALPVLGALPAGPGSQLLWLLVAIPAVGGVVTGVRVLRMPLGRNFLHLDASSTRQMIERVPHHVRVPLVRSVVATVLMTLVWTLLGWLAGGAAGPGRLGTMGPDVPVFVLWTALESGAAIVLTVAVGLGVRALAGDSSQPDRSQPAGVPRPASSASLSGAARDPLEWLDRPGPPS</sequence>
<organism evidence="3 4">
    <name type="scientific">Kineosporia mesophila</name>
    <dbReference type="NCBI Taxonomy" id="566012"/>
    <lineage>
        <taxon>Bacteria</taxon>
        <taxon>Bacillati</taxon>
        <taxon>Actinomycetota</taxon>
        <taxon>Actinomycetes</taxon>
        <taxon>Kineosporiales</taxon>
        <taxon>Kineosporiaceae</taxon>
        <taxon>Kineosporia</taxon>
    </lineage>
</organism>
<evidence type="ECO:0000256" key="2">
    <source>
        <dbReference type="SAM" id="Phobius"/>
    </source>
</evidence>
<feature type="transmembrane region" description="Helical" evidence="2">
    <location>
        <begin position="316"/>
        <end position="338"/>
    </location>
</feature>
<keyword evidence="2" id="KW-0472">Membrane</keyword>
<evidence type="ECO:0000256" key="1">
    <source>
        <dbReference type="SAM" id="MobiDB-lite"/>
    </source>
</evidence>
<feature type="transmembrane region" description="Helical" evidence="2">
    <location>
        <begin position="216"/>
        <end position="239"/>
    </location>
</feature>
<keyword evidence="2" id="KW-1133">Transmembrane helix</keyword>
<evidence type="ECO:0000313" key="3">
    <source>
        <dbReference type="EMBL" id="GAA3616764.1"/>
    </source>
</evidence>
<comment type="caution">
    <text evidence="3">The sequence shown here is derived from an EMBL/GenBank/DDBJ whole genome shotgun (WGS) entry which is preliminary data.</text>
</comment>
<feature type="transmembrane region" description="Helical" evidence="2">
    <location>
        <begin position="168"/>
        <end position="196"/>
    </location>
</feature>
<keyword evidence="2" id="KW-0812">Transmembrane</keyword>
<dbReference type="EMBL" id="BAAAZO010000006">
    <property type="protein sequence ID" value="GAA3616764.1"/>
    <property type="molecule type" value="Genomic_DNA"/>
</dbReference>
<name>A0ABP6ZRC8_9ACTN</name>
<feature type="transmembrane region" description="Helical" evidence="2">
    <location>
        <begin position="137"/>
        <end position="156"/>
    </location>
</feature>
<dbReference type="Proteomes" id="UP001501074">
    <property type="component" value="Unassembled WGS sequence"/>
</dbReference>
<dbReference type="InterPro" id="IPR045931">
    <property type="entry name" value="DUF6350"/>
</dbReference>
<reference evidence="4" key="1">
    <citation type="journal article" date="2019" name="Int. J. Syst. Evol. Microbiol.">
        <title>The Global Catalogue of Microorganisms (GCM) 10K type strain sequencing project: providing services to taxonomists for standard genome sequencing and annotation.</title>
        <authorList>
            <consortium name="The Broad Institute Genomics Platform"/>
            <consortium name="The Broad Institute Genome Sequencing Center for Infectious Disease"/>
            <person name="Wu L."/>
            <person name="Ma J."/>
        </authorList>
    </citation>
    <scope>NUCLEOTIDE SEQUENCE [LARGE SCALE GENOMIC DNA]</scope>
    <source>
        <strain evidence="4">JCM 16902</strain>
    </source>
</reference>
<evidence type="ECO:0000313" key="4">
    <source>
        <dbReference type="Proteomes" id="UP001501074"/>
    </source>
</evidence>
<dbReference type="RefSeq" id="WP_231482647.1">
    <property type="nucleotide sequence ID" value="NZ_BAAAZO010000006.1"/>
</dbReference>
<feature type="transmembrane region" description="Helical" evidence="2">
    <location>
        <begin position="245"/>
        <end position="267"/>
    </location>
</feature>
<accession>A0ABP6ZRC8</accession>
<feature type="transmembrane region" description="Helical" evidence="2">
    <location>
        <begin position="89"/>
        <end position="108"/>
    </location>
</feature>
<protein>
    <submittedName>
        <fullName evidence="3">DUF6350 family protein</fullName>
    </submittedName>
</protein>
<feature type="transmembrane region" description="Helical" evidence="2">
    <location>
        <begin position="369"/>
        <end position="389"/>
    </location>
</feature>
<proteinExistence type="predicted"/>
<feature type="transmembrane region" description="Helical" evidence="2">
    <location>
        <begin position="274"/>
        <end position="296"/>
    </location>
</feature>
<feature type="transmembrane region" description="Helical" evidence="2">
    <location>
        <begin position="25"/>
        <end position="53"/>
    </location>
</feature>
<keyword evidence="4" id="KW-1185">Reference proteome</keyword>
<gene>
    <name evidence="3" type="ORF">GCM10022223_36600</name>
</gene>
<feature type="region of interest" description="Disordered" evidence="1">
    <location>
        <begin position="436"/>
        <end position="476"/>
    </location>
</feature>
<dbReference type="Pfam" id="PF19877">
    <property type="entry name" value="DUF6350"/>
    <property type="match status" value="1"/>
</dbReference>